<organism evidence="1 2">
    <name type="scientific">Actinoplanes palleronii</name>
    <dbReference type="NCBI Taxonomy" id="113570"/>
    <lineage>
        <taxon>Bacteria</taxon>
        <taxon>Bacillati</taxon>
        <taxon>Actinomycetota</taxon>
        <taxon>Actinomycetes</taxon>
        <taxon>Micromonosporales</taxon>
        <taxon>Micromonosporaceae</taxon>
        <taxon>Actinoplanes</taxon>
    </lineage>
</organism>
<proteinExistence type="predicted"/>
<protein>
    <submittedName>
        <fullName evidence="1">Uncharacterized protein</fullName>
    </submittedName>
</protein>
<dbReference type="RefSeq" id="WP_203823625.1">
    <property type="nucleotide sequence ID" value="NZ_BAAATY010000005.1"/>
</dbReference>
<gene>
    <name evidence="1" type="ORF">Apa02nite_004910</name>
</gene>
<dbReference type="EMBL" id="BOMS01000009">
    <property type="protein sequence ID" value="GIE64383.1"/>
    <property type="molecule type" value="Genomic_DNA"/>
</dbReference>
<reference evidence="1 2" key="1">
    <citation type="submission" date="2021-01" db="EMBL/GenBank/DDBJ databases">
        <title>Whole genome shotgun sequence of Actinoplanes palleronii NBRC 14916.</title>
        <authorList>
            <person name="Komaki H."/>
            <person name="Tamura T."/>
        </authorList>
    </citation>
    <scope>NUCLEOTIDE SEQUENCE [LARGE SCALE GENOMIC DNA]</scope>
    <source>
        <strain evidence="1 2">NBRC 14916</strain>
    </source>
</reference>
<evidence type="ECO:0000313" key="2">
    <source>
        <dbReference type="Proteomes" id="UP000624709"/>
    </source>
</evidence>
<sequence length="49" mass="5326">MVDARELTLRGEVGYPIAVVGPARPAGSGAWYTVTEDRTAVHLWQLTDV</sequence>
<dbReference type="Proteomes" id="UP000624709">
    <property type="component" value="Unassembled WGS sequence"/>
</dbReference>
<evidence type="ECO:0000313" key="1">
    <source>
        <dbReference type="EMBL" id="GIE64383.1"/>
    </source>
</evidence>
<accession>A0ABQ4B131</accession>
<keyword evidence="2" id="KW-1185">Reference proteome</keyword>
<comment type="caution">
    <text evidence="1">The sequence shown here is derived from an EMBL/GenBank/DDBJ whole genome shotgun (WGS) entry which is preliminary data.</text>
</comment>
<name>A0ABQ4B131_9ACTN</name>